<feature type="domain" description="PARP catalytic" evidence="8">
    <location>
        <begin position="549"/>
        <end position="767"/>
    </location>
</feature>
<protein>
    <recommendedName>
        <fullName evidence="11">Poly [ADP-ribose] polymerase 12</fullName>
    </recommendedName>
</protein>
<dbReference type="GO" id="GO:0003950">
    <property type="term" value="F:NAD+ poly-ADP-ribosyltransferase activity"/>
    <property type="evidence" value="ECO:0007669"/>
    <property type="project" value="InterPro"/>
</dbReference>
<feature type="domain" description="C3H1-type" evidence="6">
    <location>
        <begin position="129"/>
        <end position="151"/>
    </location>
</feature>
<comment type="similarity">
    <text evidence="3">Belongs to the ARTD/PARP family.</text>
</comment>
<dbReference type="GO" id="GO:0005634">
    <property type="term" value="C:nucleus"/>
    <property type="evidence" value="ECO:0007669"/>
    <property type="project" value="UniProtKB-SubCell"/>
</dbReference>
<feature type="region of interest" description="Disordered" evidence="5">
    <location>
        <begin position="859"/>
        <end position="882"/>
    </location>
</feature>
<evidence type="ECO:0000256" key="5">
    <source>
        <dbReference type="SAM" id="MobiDB-lite"/>
    </source>
</evidence>
<dbReference type="InterPro" id="IPR012317">
    <property type="entry name" value="Poly(ADP-ribose)pol_cat_dom"/>
</dbReference>
<keyword evidence="10" id="KW-1185">Reference proteome</keyword>
<dbReference type="Pfam" id="PF02825">
    <property type="entry name" value="WWE"/>
    <property type="match status" value="1"/>
</dbReference>
<dbReference type="PROSITE" id="PS51059">
    <property type="entry name" value="PARP_CATALYTIC"/>
    <property type="match status" value="1"/>
</dbReference>
<evidence type="ECO:0000259" key="6">
    <source>
        <dbReference type="PROSITE" id="PS50103"/>
    </source>
</evidence>
<dbReference type="Pfam" id="PF00644">
    <property type="entry name" value="PARP"/>
    <property type="match status" value="1"/>
</dbReference>
<dbReference type="InterPro" id="IPR004170">
    <property type="entry name" value="WWE_dom"/>
</dbReference>
<dbReference type="SUPFAM" id="SSF117839">
    <property type="entry name" value="WWE domain"/>
    <property type="match status" value="1"/>
</dbReference>
<dbReference type="PANTHER" id="PTHR45740:SF2">
    <property type="entry name" value="POLY [ADP-RIBOSE] POLYMERASE"/>
    <property type="match status" value="1"/>
</dbReference>
<evidence type="ECO:0000256" key="4">
    <source>
        <dbReference type="PROSITE-ProRule" id="PRU00723"/>
    </source>
</evidence>
<dbReference type="PROSITE" id="PS50103">
    <property type="entry name" value="ZF_C3H1"/>
    <property type="match status" value="1"/>
</dbReference>
<keyword evidence="4" id="KW-0863">Zinc-finger</keyword>
<evidence type="ECO:0000256" key="1">
    <source>
        <dbReference type="ARBA" id="ARBA00004123"/>
    </source>
</evidence>
<keyword evidence="4" id="KW-0862">Zinc</keyword>
<reference evidence="9" key="1">
    <citation type="submission" date="2022-08" db="UniProtKB">
        <authorList>
            <consortium name="EnsemblMetazoa"/>
        </authorList>
    </citation>
    <scope>IDENTIFICATION</scope>
    <source>
        <strain evidence="9">05x7-T-G4-1.051#20</strain>
    </source>
</reference>
<dbReference type="InterPro" id="IPR051712">
    <property type="entry name" value="ARTD-AVP"/>
</dbReference>
<evidence type="ECO:0008006" key="11">
    <source>
        <dbReference type="Google" id="ProtNLM"/>
    </source>
</evidence>
<dbReference type="PANTHER" id="PTHR45740">
    <property type="entry name" value="POLY [ADP-RIBOSE] POLYMERASE"/>
    <property type="match status" value="1"/>
</dbReference>
<feature type="zinc finger region" description="C3H1-type" evidence="4">
    <location>
        <begin position="129"/>
        <end position="151"/>
    </location>
</feature>
<dbReference type="SUPFAM" id="SSF56399">
    <property type="entry name" value="ADP-ribosylation"/>
    <property type="match status" value="1"/>
</dbReference>
<keyword evidence="4" id="KW-0479">Metal-binding</keyword>
<dbReference type="InterPro" id="IPR000571">
    <property type="entry name" value="Znf_CCCH"/>
</dbReference>
<evidence type="ECO:0000256" key="3">
    <source>
        <dbReference type="ARBA" id="ARBA00024347"/>
    </source>
</evidence>
<dbReference type="Gene3D" id="3.90.228.10">
    <property type="match status" value="1"/>
</dbReference>
<evidence type="ECO:0000259" key="8">
    <source>
        <dbReference type="PROSITE" id="PS51059"/>
    </source>
</evidence>
<dbReference type="InterPro" id="IPR037197">
    <property type="entry name" value="WWE_dom_sf"/>
</dbReference>
<accession>A0A8W8KBW8</accession>
<sequence>MAYSWSTDDCSDEDLDNRSVYKYGKNRSRKGQSRRQRKYSDFHNDDFLEEDVFRKLVYSGGLSSVTQYMEDNSPGITFKRWLKGRRKKLSVYKKRNKPICIGPFLKEATLCFEHTSRNCRRLNCSHFHICSFYLNGICKRGRNCKKGHDFDDDHNHQIIENLELEEFSDMEIRTIILSRYPQVCRTEACSLGEDCPYLHMCYNFLKNKCEVANCKRGHSLDTPHNKWVLRSYRMGRWSGEKLALLKALINMPRQQKQIDYSYQDTHQGFTSESEDMSCEETYPEQPSTLRAEPYPKQPSILKAETYMYQKQPSILRERNRNVEMFKDISTSSSVKNYDGHEKDICLDHLVRTCPASDCDKLHYNLPYLWQIHFLGEWMSFDEEENQSLEQRYCNMEDTAKGKIFSKGVKYEITLNFKEEYGTRSHLGSLRLYIRRLSTASFATENAPLQRGSFHTQWRWYLKNDYQQWMCFDKDELQYTLEKKYVTGQKSYLFTRESHKFKYRISFADWEQKNLDTLKVRKILRRPVFVSRTDIVSQQFPERLRVVFSDPHPPEWSSLDLAHEFELVELGESHTEFSSVKTAFFANLDEKGINICNIYRIQNLALWNEYKMKKLNLEKTHAKKNGRLDERTLFHGTDSYDTCYGICTNNFDFRLSGKNATVYGKGSYFAASAKYSHNYTRGPVHLMFQAKVLIGSYTKGSGDMTCPPNIPGEGHRRYDSCVDNTNNPSIFVVFDRNQCYPEYLIAYQSKSTTTTAAAVQSTYQAVTNANQSVLGRTTHHTSIVHNRSTPLQSQSQSIGTASTNFPRSISSTSVASVDLNKQFQNRSQNQTSVSSIKSTASTADANGSYRAYPALGISTANTTTTGGPQNSVTSPSPPVGTVPHRTPSFRVVSQNTYPFENPRSNFAGKKKNVLRDALDLTREITKSIKESPRRQAIFRNLKESQNLETSSPGIRVLCSTRWTVRADALQIVILNYKVLLGVWEESMEYVKVSEMKCRIRGVMTYMNKFDFLFGCLLGEQLLRHSDILSKALQTKWLSAR</sequence>
<dbReference type="AlphaFoldDB" id="A0A8W8KBW8"/>
<evidence type="ECO:0000313" key="9">
    <source>
        <dbReference type="EnsemblMetazoa" id="G23251.1:cds"/>
    </source>
</evidence>
<dbReference type="EnsemblMetazoa" id="G23251.1">
    <property type="protein sequence ID" value="G23251.1:cds"/>
    <property type="gene ID" value="G23251"/>
</dbReference>
<comment type="subcellular location">
    <subcellularLocation>
        <location evidence="1">Nucleus</location>
    </subcellularLocation>
</comment>
<feature type="domain" description="WWE" evidence="7">
    <location>
        <begin position="443"/>
        <end position="524"/>
    </location>
</feature>
<organism evidence="9 10">
    <name type="scientific">Magallana gigas</name>
    <name type="common">Pacific oyster</name>
    <name type="synonym">Crassostrea gigas</name>
    <dbReference type="NCBI Taxonomy" id="29159"/>
    <lineage>
        <taxon>Eukaryota</taxon>
        <taxon>Metazoa</taxon>
        <taxon>Spiralia</taxon>
        <taxon>Lophotrochozoa</taxon>
        <taxon>Mollusca</taxon>
        <taxon>Bivalvia</taxon>
        <taxon>Autobranchia</taxon>
        <taxon>Pteriomorphia</taxon>
        <taxon>Ostreida</taxon>
        <taxon>Ostreoidea</taxon>
        <taxon>Ostreidae</taxon>
        <taxon>Magallana</taxon>
    </lineage>
</organism>
<proteinExistence type="inferred from homology"/>
<name>A0A8W8KBW8_MAGGI</name>
<evidence type="ECO:0000256" key="2">
    <source>
        <dbReference type="ARBA" id="ARBA00023242"/>
    </source>
</evidence>
<dbReference type="PROSITE" id="PS50918">
    <property type="entry name" value="WWE"/>
    <property type="match status" value="1"/>
</dbReference>
<evidence type="ECO:0000313" key="10">
    <source>
        <dbReference type="Proteomes" id="UP000005408"/>
    </source>
</evidence>
<dbReference type="Gene3D" id="4.10.1000.10">
    <property type="entry name" value="Zinc finger, CCCH-type"/>
    <property type="match status" value="1"/>
</dbReference>
<dbReference type="GO" id="GO:1990404">
    <property type="term" value="F:NAD+-protein mono-ADP-ribosyltransferase activity"/>
    <property type="evidence" value="ECO:0007669"/>
    <property type="project" value="TreeGrafter"/>
</dbReference>
<dbReference type="GO" id="GO:0008270">
    <property type="term" value="F:zinc ion binding"/>
    <property type="evidence" value="ECO:0007669"/>
    <property type="project" value="UniProtKB-KW"/>
</dbReference>
<feature type="compositionally biased region" description="Polar residues" evidence="5">
    <location>
        <begin position="859"/>
        <end position="869"/>
    </location>
</feature>
<feature type="region of interest" description="Disordered" evidence="5">
    <location>
        <begin position="786"/>
        <end position="806"/>
    </location>
</feature>
<dbReference type="Gene3D" id="3.30.720.50">
    <property type="match status" value="1"/>
</dbReference>
<evidence type="ECO:0000259" key="7">
    <source>
        <dbReference type="PROSITE" id="PS50918"/>
    </source>
</evidence>
<keyword evidence="2" id="KW-0539">Nucleus</keyword>
<dbReference type="CDD" id="cd01439">
    <property type="entry name" value="TCCD_inducible_PARP_like"/>
    <property type="match status" value="1"/>
</dbReference>
<dbReference type="Proteomes" id="UP000005408">
    <property type="component" value="Unassembled WGS sequence"/>
</dbReference>